<comment type="similarity">
    <text evidence="11">Belongs to the chitin synthase family.</text>
</comment>
<dbReference type="CDD" id="cd04190">
    <property type="entry name" value="Chitin_synth_C"/>
    <property type="match status" value="1"/>
</dbReference>
<dbReference type="EMBL" id="KQ965742">
    <property type="protein sequence ID" value="KXS18396.1"/>
    <property type="molecule type" value="Genomic_DNA"/>
</dbReference>
<keyword evidence="5 11" id="KW-0808">Transferase</keyword>
<feature type="transmembrane region" description="Helical" evidence="11">
    <location>
        <begin position="590"/>
        <end position="614"/>
    </location>
</feature>
<dbReference type="InterPro" id="IPR029044">
    <property type="entry name" value="Nucleotide-diphossugar_trans"/>
</dbReference>
<comment type="subcellular location">
    <subcellularLocation>
        <location evidence="1 11">Cell membrane</location>
        <topology evidence="1 11">Multi-pass membrane protein</topology>
    </subcellularLocation>
</comment>
<reference evidence="14 15" key="1">
    <citation type="journal article" date="2015" name="Genome Biol. Evol.">
        <title>Phylogenomic analyses indicate that early fungi evolved digesting cell walls of algal ancestors of land plants.</title>
        <authorList>
            <person name="Chang Y."/>
            <person name="Wang S."/>
            <person name="Sekimoto S."/>
            <person name="Aerts A.L."/>
            <person name="Choi C."/>
            <person name="Clum A."/>
            <person name="LaButti K.M."/>
            <person name="Lindquist E.A."/>
            <person name="Yee Ngan C."/>
            <person name="Ohm R.A."/>
            <person name="Salamov A.A."/>
            <person name="Grigoriev I.V."/>
            <person name="Spatafora J.W."/>
            <person name="Berbee M.L."/>
        </authorList>
    </citation>
    <scope>NUCLEOTIDE SEQUENCE [LARGE SCALE GENOMIC DNA]</scope>
    <source>
        <strain evidence="14 15">JEL478</strain>
    </source>
</reference>
<comment type="catalytic activity">
    <reaction evidence="11">
        <text>[(1-&gt;4)-N-acetyl-beta-D-glucosaminyl](n) + UDP-N-acetyl-alpha-D-glucosamine = [(1-&gt;4)-N-acetyl-beta-D-glucosaminyl](n+1) + UDP + H(+)</text>
        <dbReference type="Rhea" id="RHEA:16637"/>
        <dbReference type="Rhea" id="RHEA-COMP:9593"/>
        <dbReference type="Rhea" id="RHEA-COMP:9595"/>
        <dbReference type="ChEBI" id="CHEBI:15378"/>
        <dbReference type="ChEBI" id="CHEBI:17029"/>
        <dbReference type="ChEBI" id="CHEBI:57705"/>
        <dbReference type="ChEBI" id="CHEBI:58223"/>
        <dbReference type="EC" id="2.4.1.16"/>
    </reaction>
</comment>
<feature type="compositionally biased region" description="Basic and acidic residues" evidence="12">
    <location>
        <begin position="844"/>
        <end position="855"/>
    </location>
</feature>
<dbReference type="OMA" id="TNFQIAM"/>
<dbReference type="AlphaFoldDB" id="A0A139ANT3"/>
<evidence type="ECO:0000313" key="14">
    <source>
        <dbReference type="EMBL" id="KXS18396.1"/>
    </source>
</evidence>
<organism evidence="14 15">
    <name type="scientific">Gonapodya prolifera (strain JEL478)</name>
    <name type="common">Monoblepharis prolifera</name>
    <dbReference type="NCBI Taxonomy" id="1344416"/>
    <lineage>
        <taxon>Eukaryota</taxon>
        <taxon>Fungi</taxon>
        <taxon>Fungi incertae sedis</taxon>
        <taxon>Chytridiomycota</taxon>
        <taxon>Chytridiomycota incertae sedis</taxon>
        <taxon>Monoblepharidomycetes</taxon>
        <taxon>Monoblepharidales</taxon>
        <taxon>Gonapodyaceae</taxon>
        <taxon>Gonapodya</taxon>
    </lineage>
</organism>
<dbReference type="SUPFAM" id="SSF53448">
    <property type="entry name" value="Nucleotide-diphospho-sugar transferases"/>
    <property type="match status" value="1"/>
</dbReference>
<evidence type="ECO:0000256" key="2">
    <source>
        <dbReference type="ARBA" id="ARBA00012543"/>
    </source>
</evidence>
<keyword evidence="4 11" id="KW-0328">Glycosyltransferase</keyword>
<feature type="transmembrane region" description="Helical" evidence="11">
    <location>
        <begin position="559"/>
        <end position="578"/>
    </location>
</feature>
<feature type="compositionally biased region" description="Low complexity" evidence="12">
    <location>
        <begin position="8"/>
        <end position="24"/>
    </location>
</feature>
<dbReference type="Pfam" id="PF01644">
    <property type="entry name" value="Chitin_synth_1"/>
    <property type="match status" value="1"/>
</dbReference>
<evidence type="ECO:0000256" key="11">
    <source>
        <dbReference type="RuleBase" id="RU366040"/>
    </source>
</evidence>
<keyword evidence="3 11" id="KW-1003">Cell membrane</keyword>
<gene>
    <name evidence="14" type="ORF">M427DRAFT_209559</name>
</gene>
<dbReference type="Proteomes" id="UP000070544">
    <property type="component" value="Unassembled WGS sequence"/>
</dbReference>
<keyword evidence="15" id="KW-1185">Reference proteome</keyword>
<name>A0A139ANT3_GONPJ</name>
<feature type="region of interest" description="Disordered" evidence="12">
    <location>
        <begin position="834"/>
        <end position="855"/>
    </location>
</feature>
<keyword evidence="7 11" id="KW-1133">Transmembrane helix</keyword>
<sequence length="855" mass="95503">MSTPTYPSSPEGAPYAASSPAAPVSAPPTPTAPPTSAAAPSNPSPALLAPPGPSQASPDHVAPYSSNVVEIDPDDLEGVEAPAVLDPTQHATLFRRRKTARQNVNLRDGIVEIEVPVPPRLWESIGESVMPGDEGSKLRYTAATCAPRLFPRKGYTLRPQLLGREIELAICVTLYNEDVRLLTRTISALISEIRNLTSRASSPMWGATDSWTKIVLVVVADGRKSIHPSTLAAMGALGIYQDTLAQSTVADTPVVAHVFENTTQLTLDPTTYAPIPSGVPVQTVFVLKEQNQRKINSHRWFFEGVCEIIRPNVCMLVDVGTRPLAHSLYHFWKAFDRHPHIGGVCGEIMVDTTVVGLLKNPLVAAQNFEYKMANMLDKALESSFGYISVLPGAFSAYRWVALQNTSPGRGPLASYFKGEDIMNGKAKGGVFKNNMYLAEDRILCFELVSKINSRWLLRYVKDAKAATDVPSTVHEMVLQRRRWINGSVFAALYTLINWRDFFKSEHTYYRKIAFMVSVVYQWICFIWQWFEISSFYLTYYFVLRQNSQAGFAFGNVGQWFYQVLNQVYLAAIVLQLVASLGNRPQGNRRLYQFTTILWAVLMWFFVYCIIWVAVRTFQDYSIGISAGSVGFFNLIIALLATYGLYFFASAMFLDIAHCLTSFVQYTLLTPLYINVLLIYAFCNLHDVSWGNRPEVAPPSELPQVVISKDTAVVELPDTSNAAEANEHYGIFLSALSQAASTTEKESAPPPVATREDEYRMYRTNFVLTWIASNVLLILVLTNESILSRFPLNWNPYLSFVFFMTTAFALVKACGVVYYLVEQNWLEKKRDEGELGLTRPPAARQADESREQLNPV</sequence>
<feature type="domain" description="Chitin synthase N-terminal" evidence="13">
    <location>
        <begin position="101"/>
        <end position="167"/>
    </location>
</feature>
<dbReference type="PANTHER" id="PTHR22914">
    <property type="entry name" value="CHITIN SYNTHASE"/>
    <property type="match status" value="1"/>
</dbReference>
<dbReference type="GO" id="GO:0004100">
    <property type="term" value="F:chitin synthase activity"/>
    <property type="evidence" value="ECO:0007669"/>
    <property type="project" value="UniProtKB-UniRule"/>
</dbReference>
<keyword evidence="9 11" id="KW-0961">Cell wall biogenesis/degradation</keyword>
<feature type="transmembrane region" description="Helical" evidence="11">
    <location>
        <begin position="620"/>
        <end position="647"/>
    </location>
</feature>
<evidence type="ECO:0000313" key="15">
    <source>
        <dbReference type="Proteomes" id="UP000070544"/>
    </source>
</evidence>
<proteinExistence type="inferred from homology"/>
<keyword evidence="8 11" id="KW-0472">Membrane</keyword>
<keyword evidence="6 11" id="KW-0812">Transmembrane</keyword>
<dbReference type="EC" id="2.4.1.16" evidence="2 11"/>
<evidence type="ECO:0000256" key="7">
    <source>
        <dbReference type="ARBA" id="ARBA00022989"/>
    </source>
</evidence>
<accession>A0A139ANT3</accession>
<evidence type="ECO:0000259" key="13">
    <source>
        <dbReference type="Pfam" id="PF08407"/>
    </source>
</evidence>
<feature type="transmembrane region" description="Helical" evidence="11">
    <location>
        <begin position="796"/>
        <end position="820"/>
    </location>
</feature>
<dbReference type="InterPro" id="IPR004835">
    <property type="entry name" value="Chitin_synth"/>
</dbReference>
<evidence type="ECO:0000256" key="8">
    <source>
        <dbReference type="ARBA" id="ARBA00023136"/>
    </source>
</evidence>
<feature type="transmembrane region" description="Helical" evidence="11">
    <location>
        <begin position="764"/>
        <end position="781"/>
    </location>
</feature>
<dbReference type="GO" id="GO:0071555">
    <property type="term" value="P:cell wall organization"/>
    <property type="evidence" value="ECO:0007669"/>
    <property type="project" value="UniProtKB-KW"/>
</dbReference>
<dbReference type="InterPro" id="IPR013616">
    <property type="entry name" value="Chitin_synth_N"/>
</dbReference>
<evidence type="ECO:0000256" key="1">
    <source>
        <dbReference type="ARBA" id="ARBA00004651"/>
    </source>
</evidence>
<dbReference type="Pfam" id="PF08407">
    <property type="entry name" value="Chitin_synth_1N"/>
    <property type="match status" value="1"/>
</dbReference>
<evidence type="ECO:0000256" key="9">
    <source>
        <dbReference type="ARBA" id="ARBA00023316"/>
    </source>
</evidence>
<evidence type="ECO:0000256" key="3">
    <source>
        <dbReference type="ARBA" id="ARBA00022475"/>
    </source>
</evidence>
<dbReference type="GO" id="GO:0005886">
    <property type="term" value="C:plasma membrane"/>
    <property type="evidence" value="ECO:0007669"/>
    <property type="project" value="UniProtKB-SubCell"/>
</dbReference>
<evidence type="ECO:0000256" key="4">
    <source>
        <dbReference type="ARBA" id="ARBA00022676"/>
    </source>
</evidence>
<dbReference type="STRING" id="1344416.A0A139ANT3"/>
<dbReference type="PANTHER" id="PTHR22914:SF9">
    <property type="entry name" value="CHITIN SYNTHASE 1"/>
    <property type="match status" value="1"/>
</dbReference>
<feature type="transmembrane region" description="Helical" evidence="11">
    <location>
        <begin position="512"/>
        <end position="530"/>
    </location>
</feature>
<evidence type="ECO:0000256" key="12">
    <source>
        <dbReference type="SAM" id="MobiDB-lite"/>
    </source>
</evidence>
<comment type="function">
    <text evidence="10 11">Polymerizes chitin, a structural polymer of the cell wall and septum, by transferring the sugar moiety of UDP-GlcNAc to the non-reducing end of the growing chitin polymer.</text>
</comment>
<feature type="compositionally biased region" description="Low complexity" evidence="12">
    <location>
        <begin position="34"/>
        <end position="47"/>
    </location>
</feature>
<evidence type="ECO:0000256" key="5">
    <source>
        <dbReference type="ARBA" id="ARBA00022679"/>
    </source>
</evidence>
<dbReference type="GO" id="GO:0030428">
    <property type="term" value="C:cell septum"/>
    <property type="evidence" value="ECO:0007669"/>
    <property type="project" value="TreeGrafter"/>
</dbReference>
<evidence type="ECO:0000256" key="6">
    <source>
        <dbReference type="ARBA" id="ARBA00022692"/>
    </source>
</evidence>
<evidence type="ECO:0000256" key="10">
    <source>
        <dbReference type="ARBA" id="ARBA00024009"/>
    </source>
</evidence>
<dbReference type="OrthoDB" id="26569at2759"/>
<feature type="region of interest" description="Disordered" evidence="12">
    <location>
        <begin position="1"/>
        <end position="66"/>
    </location>
</feature>
<protein>
    <recommendedName>
        <fullName evidence="2 11">Chitin synthase</fullName>
        <ecNumber evidence="2 11">2.4.1.16</ecNumber>
    </recommendedName>
</protein>
<dbReference type="GO" id="GO:0006031">
    <property type="term" value="P:chitin biosynthetic process"/>
    <property type="evidence" value="ECO:0007669"/>
    <property type="project" value="UniProtKB-UniRule"/>
</dbReference>